<feature type="transmembrane region" description="Helical" evidence="2">
    <location>
        <begin position="217"/>
        <end position="235"/>
    </location>
</feature>
<keyword evidence="2" id="KW-0472">Membrane</keyword>
<dbReference type="PROSITE" id="PS50850">
    <property type="entry name" value="MFS"/>
    <property type="match status" value="1"/>
</dbReference>
<dbReference type="PANTHER" id="PTHR11360:SF303">
    <property type="entry name" value="MAJOR FACILITATOR SUPERFAMILY (MFS) PROFILE DOMAIN-CONTAINING PROTEIN"/>
    <property type="match status" value="1"/>
</dbReference>
<keyword evidence="2" id="KW-0812">Transmembrane</keyword>
<proteinExistence type="evidence at transcript level"/>
<dbReference type="EMBL" id="JO841822">
    <property type="protein sequence ID" value="AEO33439.1"/>
    <property type="molecule type" value="mRNA"/>
</dbReference>
<feature type="domain" description="Major facilitator superfamily (MFS) profile" evidence="3">
    <location>
        <begin position="149"/>
        <end position="351"/>
    </location>
</feature>
<feature type="transmembrane region" description="Helical" evidence="2">
    <location>
        <begin position="149"/>
        <end position="171"/>
    </location>
</feature>
<comment type="subcellular location">
    <subcellularLocation>
        <location evidence="1">Membrane</location>
        <topology evidence="1">Multi-pass membrane protein</topology>
    </subcellularLocation>
</comment>
<dbReference type="Gene3D" id="1.20.1250.20">
    <property type="entry name" value="MFS general substrate transporter like domains"/>
    <property type="match status" value="2"/>
</dbReference>
<feature type="transmembrane region" description="Helical" evidence="2">
    <location>
        <begin position="80"/>
        <end position="102"/>
    </location>
</feature>
<sequence length="351" mass="38451">PRGGRHTAQCGLLWSYRDHALHRPRHCHRSRHDFPSNMVAINTYFKKYRASGSGISYVGGTLVSFIFPPLLVYMNDQYGLRGTLLIVGGLSLNALAGSLLIVKPSDGRKKRTAEGAAVEMEPLKKAKDEQQPEKKESLCEELSFMRRPIYYVIVFTGVVFAYNLVLFSVTVVDHGMGKGLPKLQAATLLSCYGGGELVGRISSGMLSDKKLCHRRDIMAMGFFLMSLSFVALIYAGSMALLGAASVLFGLTGGSIMILFSVILVEYFGLKKLPMSIGIHCLVNGLSALPRPLIIGYYRDRGSSYDGMYVLLAAISLTTSLLWAIECFIKWRAAKVQANQTVDQKLDSACAA</sequence>
<dbReference type="InterPro" id="IPR050327">
    <property type="entry name" value="Proton-linked_MCT"/>
</dbReference>
<protein>
    <recommendedName>
        <fullName evidence="3">Major facilitator superfamily (MFS) profile domain-containing protein</fullName>
    </recommendedName>
</protein>
<organism evidence="4">
    <name type="scientific">Amblyomma maculatum</name>
    <name type="common">Gulf Coast tick</name>
    <dbReference type="NCBI Taxonomy" id="34609"/>
    <lineage>
        <taxon>Eukaryota</taxon>
        <taxon>Metazoa</taxon>
        <taxon>Ecdysozoa</taxon>
        <taxon>Arthropoda</taxon>
        <taxon>Chelicerata</taxon>
        <taxon>Arachnida</taxon>
        <taxon>Acari</taxon>
        <taxon>Parasitiformes</taxon>
        <taxon>Ixodida</taxon>
        <taxon>Ixodoidea</taxon>
        <taxon>Ixodidae</taxon>
        <taxon>Amblyomminae</taxon>
        <taxon>Amblyomma</taxon>
    </lineage>
</organism>
<accession>G3MIX1</accession>
<feature type="transmembrane region" description="Helical" evidence="2">
    <location>
        <begin position="54"/>
        <end position="74"/>
    </location>
</feature>
<dbReference type="GO" id="GO:0008028">
    <property type="term" value="F:monocarboxylic acid transmembrane transporter activity"/>
    <property type="evidence" value="ECO:0007669"/>
    <property type="project" value="TreeGrafter"/>
</dbReference>
<keyword evidence="2" id="KW-1133">Transmembrane helix</keyword>
<dbReference type="GO" id="GO:0016020">
    <property type="term" value="C:membrane"/>
    <property type="evidence" value="ECO:0007669"/>
    <property type="project" value="UniProtKB-SubCell"/>
</dbReference>
<evidence type="ECO:0000259" key="3">
    <source>
        <dbReference type="PROSITE" id="PS50850"/>
    </source>
</evidence>
<dbReference type="SUPFAM" id="SSF103473">
    <property type="entry name" value="MFS general substrate transporter"/>
    <property type="match status" value="1"/>
</dbReference>
<dbReference type="InterPro" id="IPR020846">
    <property type="entry name" value="MFS_dom"/>
</dbReference>
<feature type="transmembrane region" description="Helical" evidence="2">
    <location>
        <begin position="309"/>
        <end position="328"/>
    </location>
</feature>
<evidence type="ECO:0000313" key="4">
    <source>
        <dbReference type="EMBL" id="AEO33439.1"/>
    </source>
</evidence>
<evidence type="ECO:0000256" key="2">
    <source>
        <dbReference type="SAM" id="Phobius"/>
    </source>
</evidence>
<feature type="transmembrane region" description="Helical" evidence="2">
    <location>
        <begin position="241"/>
        <end position="264"/>
    </location>
</feature>
<evidence type="ECO:0000256" key="1">
    <source>
        <dbReference type="ARBA" id="ARBA00004141"/>
    </source>
</evidence>
<dbReference type="PANTHER" id="PTHR11360">
    <property type="entry name" value="MONOCARBOXYLATE TRANSPORTER"/>
    <property type="match status" value="1"/>
</dbReference>
<dbReference type="InterPro" id="IPR011701">
    <property type="entry name" value="MFS"/>
</dbReference>
<dbReference type="AlphaFoldDB" id="G3MIX1"/>
<reference evidence="4" key="1">
    <citation type="journal article" date="2011" name="PLoS ONE">
        <title>A deep insight into the sialotranscriptome of the gulf coast tick, Amblyomma maculatum.</title>
        <authorList>
            <person name="Karim S."/>
            <person name="Singh P."/>
            <person name="Ribeiro J.M."/>
        </authorList>
    </citation>
    <scope>NUCLEOTIDE SEQUENCE</scope>
    <source>
        <tissue evidence="4">Salivary gland</tissue>
    </source>
</reference>
<dbReference type="Pfam" id="PF07690">
    <property type="entry name" value="MFS_1"/>
    <property type="match status" value="1"/>
</dbReference>
<feature type="non-terminal residue" evidence="4">
    <location>
        <position position="1"/>
    </location>
</feature>
<name>G3MIX1_AMBMU</name>
<dbReference type="InterPro" id="IPR036259">
    <property type="entry name" value="MFS_trans_sf"/>
</dbReference>